<evidence type="ECO:0000313" key="3">
    <source>
        <dbReference type="EMBL" id="EAA36268.2"/>
    </source>
</evidence>
<evidence type="ECO:0000259" key="2">
    <source>
        <dbReference type="Pfam" id="PF16010"/>
    </source>
</evidence>
<dbReference type="KEGG" id="ncr:NCU01873"/>
<evidence type="ECO:0000313" key="4">
    <source>
        <dbReference type="Proteomes" id="UP000001805"/>
    </source>
</evidence>
<dbReference type="Gene3D" id="2.60.40.1210">
    <property type="entry name" value="Cellobiose dehydrogenase, cytochrome domain"/>
    <property type="match status" value="1"/>
</dbReference>
<dbReference type="GeneID" id="3881657"/>
<proteinExistence type="predicted"/>
<dbReference type="Proteomes" id="UP000001805">
    <property type="component" value="Chromosome 1, Linkage Group I"/>
</dbReference>
<name>Q7SHD3_NEUCR</name>
<keyword evidence="1" id="KW-0732">Signal</keyword>
<sequence length="223" mass="24022">MFWNLLFVVIVTLLRSVSAAESVAVHDAETGLTYSQNFALYKVDGRGITFRIAIPSNVSSNSAYDVVVQVIIPNDVGWAGLAWGGSMTKNPLMVFWRGSNNQPVLSSRSASSHTPPQLYTTATYILFNTGTKSNSTHWQFTALCTGCTSWAADGGAVRYVQPNGGNRLAFAYSPTKPSNPSSPTSAITVHDVHAYWNHDFGTARNAGFEAAVQRLLGSQGVRA</sequence>
<evidence type="ECO:0000256" key="1">
    <source>
        <dbReference type="SAM" id="SignalP"/>
    </source>
</evidence>
<dbReference type="VEuPathDB" id="FungiDB:NCU01873"/>
<dbReference type="RefSeq" id="XP_965504.2">
    <property type="nucleotide sequence ID" value="XM_960411.2"/>
</dbReference>
<dbReference type="CDD" id="cd09630">
    <property type="entry name" value="CDH_like_cytochrome"/>
    <property type="match status" value="1"/>
</dbReference>
<dbReference type="InParanoid" id="Q7SHD3"/>
<keyword evidence="4" id="KW-1185">Reference proteome</keyword>
<dbReference type="AlphaFoldDB" id="Q7SHD3"/>
<dbReference type="InterPro" id="IPR015920">
    <property type="entry name" value="Cellobiose_DH-like_cyt"/>
</dbReference>
<feature type="signal peptide" evidence="1">
    <location>
        <begin position="1"/>
        <end position="19"/>
    </location>
</feature>
<dbReference type="OrthoDB" id="413885at2759"/>
<organism evidence="3 4">
    <name type="scientific">Neurospora crassa (strain ATCC 24698 / 74-OR23-1A / CBS 708.71 / DSM 1257 / FGSC 987)</name>
    <dbReference type="NCBI Taxonomy" id="367110"/>
    <lineage>
        <taxon>Eukaryota</taxon>
        <taxon>Fungi</taxon>
        <taxon>Dikarya</taxon>
        <taxon>Ascomycota</taxon>
        <taxon>Pezizomycotina</taxon>
        <taxon>Sordariomycetes</taxon>
        <taxon>Sordariomycetidae</taxon>
        <taxon>Sordariales</taxon>
        <taxon>Sordariaceae</taxon>
        <taxon>Neurospora</taxon>
    </lineage>
</organism>
<feature type="domain" description="Cellobiose dehydrogenase-like cytochrome" evidence="2">
    <location>
        <begin position="26"/>
        <end position="209"/>
    </location>
</feature>
<dbReference type="EMBL" id="CM002236">
    <property type="protein sequence ID" value="EAA36268.2"/>
    <property type="molecule type" value="Genomic_DNA"/>
</dbReference>
<dbReference type="PaxDb" id="5141-EFNCRP00000001057"/>
<accession>Q7SHD3</accession>
<feature type="chain" id="PRO_5004292939" description="Cellobiose dehydrogenase-like cytochrome domain-containing protein" evidence="1">
    <location>
        <begin position="20"/>
        <end position="223"/>
    </location>
</feature>
<dbReference type="Pfam" id="PF16010">
    <property type="entry name" value="CDH-cyt"/>
    <property type="match status" value="1"/>
</dbReference>
<dbReference type="SUPFAM" id="SSF49344">
    <property type="entry name" value="CBD9-like"/>
    <property type="match status" value="1"/>
</dbReference>
<protein>
    <recommendedName>
        <fullName evidence="2">Cellobiose dehydrogenase-like cytochrome domain-containing protein</fullName>
    </recommendedName>
</protein>
<gene>
    <name evidence="3" type="ORF">NCU01873</name>
</gene>
<reference evidence="3 4" key="1">
    <citation type="journal article" date="2003" name="Nature">
        <title>The genome sequence of the filamentous fungus Neurospora crassa.</title>
        <authorList>
            <person name="Galagan J.E."/>
            <person name="Calvo S.E."/>
            <person name="Borkovich K.A."/>
            <person name="Selker E.U."/>
            <person name="Read N.D."/>
            <person name="Jaffe D."/>
            <person name="FitzHugh W."/>
            <person name="Ma L.J."/>
            <person name="Smirnov S."/>
            <person name="Purcell S."/>
            <person name="Rehman B."/>
            <person name="Elkins T."/>
            <person name="Engels R."/>
            <person name="Wang S."/>
            <person name="Nielsen C.B."/>
            <person name="Butler J."/>
            <person name="Endrizzi M."/>
            <person name="Qui D."/>
            <person name="Ianakiev P."/>
            <person name="Bell-Pedersen D."/>
            <person name="Nelson M.A."/>
            <person name="Werner-Washburne M."/>
            <person name="Selitrennikoff C.P."/>
            <person name="Kinsey J.A."/>
            <person name="Braun E.L."/>
            <person name="Zelter A."/>
            <person name="Schulte U."/>
            <person name="Kothe G.O."/>
            <person name="Jedd G."/>
            <person name="Mewes W."/>
            <person name="Staben C."/>
            <person name="Marcotte E."/>
            <person name="Greenberg D."/>
            <person name="Roy A."/>
            <person name="Foley K."/>
            <person name="Naylor J."/>
            <person name="Stange-Thomann N."/>
            <person name="Barrett R."/>
            <person name="Gnerre S."/>
            <person name="Kamal M."/>
            <person name="Kamvysselis M."/>
            <person name="Mauceli E."/>
            <person name="Bielke C."/>
            <person name="Rudd S."/>
            <person name="Frishman D."/>
            <person name="Krystofova S."/>
            <person name="Rasmussen C."/>
            <person name="Metzenberg R.L."/>
            <person name="Perkins D.D."/>
            <person name="Kroken S."/>
            <person name="Cogoni C."/>
            <person name="Macino G."/>
            <person name="Catcheside D."/>
            <person name="Li W."/>
            <person name="Pratt R.J."/>
            <person name="Osmani S.A."/>
            <person name="DeSouza C.P."/>
            <person name="Glass L."/>
            <person name="Orbach M.J."/>
            <person name="Berglund J.A."/>
            <person name="Voelker R."/>
            <person name="Yarden O."/>
            <person name="Plamann M."/>
            <person name="Seiler S."/>
            <person name="Dunlap J."/>
            <person name="Radford A."/>
            <person name="Aramayo R."/>
            <person name="Natvig D.O."/>
            <person name="Alex L.A."/>
            <person name="Mannhaupt G."/>
            <person name="Ebbole D.J."/>
            <person name="Freitag M."/>
            <person name="Paulsen I."/>
            <person name="Sachs M.S."/>
            <person name="Lander E.S."/>
            <person name="Nusbaum C."/>
            <person name="Birren B."/>
        </authorList>
    </citation>
    <scope>NUCLEOTIDE SEQUENCE [LARGE SCALE GENOMIC DNA]</scope>
    <source>
        <strain evidence="4">ATCC 24698 / 74-OR23-1A / CBS 708.71 / DSM 1257 / FGSC 987</strain>
    </source>
</reference>
<dbReference type="HOGENOM" id="CLU_081649_1_0_1"/>
<dbReference type="PANTHER" id="PTHR47797:SF5">
    <property type="entry name" value="CELLOBIOSE DEHYDROGENASE CYTOCHROME DOMAIN-CONTAINING PROTEIN"/>
    <property type="match status" value="1"/>
</dbReference>
<dbReference type="PANTHER" id="PTHR47797">
    <property type="entry name" value="DEHYDROGENASE, PUTATIVE (AFU_ORTHOLOGUE AFUA_8G05805)-RELATED"/>
    <property type="match status" value="1"/>
</dbReference>
<dbReference type="SMR" id="Q7SHD3"/>